<dbReference type="STRING" id="32473.ENSXCOP00000016067"/>
<protein>
    <recommendedName>
        <fullName evidence="1">Programmed cell death protein 2 C-terminal domain-containing protein</fullName>
    </recommendedName>
</protein>
<dbReference type="Pfam" id="PF04194">
    <property type="entry name" value="PDCD2_C"/>
    <property type="match status" value="1"/>
</dbReference>
<evidence type="ECO:0000313" key="3">
    <source>
        <dbReference type="Proteomes" id="UP000261380"/>
    </source>
</evidence>
<proteinExistence type="predicted"/>
<reference evidence="2" key="1">
    <citation type="submission" date="2025-08" db="UniProtKB">
        <authorList>
            <consortium name="Ensembl"/>
        </authorList>
    </citation>
    <scope>IDENTIFICATION</scope>
</reference>
<keyword evidence="3" id="KW-1185">Reference proteome</keyword>
<evidence type="ECO:0000259" key="1">
    <source>
        <dbReference type="Pfam" id="PF04194"/>
    </source>
</evidence>
<dbReference type="PANTHER" id="PTHR12298:SF4">
    <property type="entry name" value="PROGRAMMED CELL DEATH PROTEIN 2"/>
    <property type="match status" value="1"/>
</dbReference>
<dbReference type="Proteomes" id="UP000261380">
    <property type="component" value="Unplaced"/>
</dbReference>
<organism evidence="2 3">
    <name type="scientific">Xiphophorus couchianus</name>
    <name type="common">Monterrey platyfish</name>
    <dbReference type="NCBI Taxonomy" id="32473"/>
    <lineage>
        <taxon>Eukaryota</taxon>
        <taxon>Metazoa</taxon>
        <taxon>Chordata</taxon>
        <taxon>Craniata</taxon>
        <taxon>Vertebrata</taxon>
        <taxon>Euteleostomi</taxon>
        <taxon>Actinopterygii</taxon>
        <taxon>Neopterygii</taxon>
        <taxon>Teleostei</taxon>
        <taxon>Neoteleostei</taxon>
        <taxon>Acanthomorphata</taxon>
        <taxon>Ovalentaria</taxon>
        <taxon>Atherinomorphae</taxon>
        <taxon>Cyprinodontiformes</taxon>
        <taxon>Poeciliidae</taxon>
        <taxon>Poeciliinae</taxon>
        <taxon>Xiphophorus</taxon>
    </lineage>
</organism>
<reference evidence="2" key="2">
    <citation type="submission" date="2025-09" db="UniProtKB">
        <authorList>
            <consortium name="Ensembl"/>
        </authorList>
    </citation>
    <scope>IDENTIFICATION</scope>
</reference>
<feature type="domain" description="Programmed cell death protein 2 C-terminal" evidence="1">
    <location>
        <begin position="1"/>
        <end position="46"/>
    </location>
</feature>
<dbReference type="GeneTree" id="ENSGT00940000175608"/>
<accession>A0A3B5LY41</accession>
<evidence type="ECO:0000313" key="2">
    <source>
        <dbReference type="Ensembl" id="ENSXCOP00000016067.1"/>
    </source>
</evidence>
<sequence length="58" mass="6493">MPQLLNNLCVDSTGASIDWGTVTVYTCSASCNHGDQYRSEFVWKQDVSADQLTKHRNT</sequence>
<dbReference type="InterPro" id="IPR007320">
    <property type="entry name" value="PDCD2_C"/>
</dbReference>
<dbReference type="GO" id="GO:0005737">
    <property type="term" value="C:cytoplasm"/>
    <property type="evidence" value="ECO:0007669"/>
    <property type="project" value="InterPro"/>
</dbReference>
<dbReference type="AlphaFoldDB" id="A0A3B5LY41"/>
<name>A0A3B5LY41_9TELE</name>
<dbReference type="PANTHER" id="PTHR12298">
    <property type="entry name" value="PCDC2 PROGRAMMED CELL DEATH PROTEIN 2 -RELATED"/>
    <property type="match status" value="1"/>
</dbReference>
<dbReference type="Ensembl" id="ENSXCOT00000016270.1">
    <property type="protein sequence ID" value="ENSXCOP00000016067.1"/>
    <property type="gene ID" value="ENSXCOG00000012140.1"/>
</dbReference>
<dbReference type="GO" id="GO:0005634">
    <property type="term" value="C:nucleus"/>
    <property type="evidence" value="ECO:0007669"/>
    <property type="project" value="TreeGrafter"/>
</dbReference>